<evidence type="ECO:0000256" key="2">
    <source>
        <dbReference type="ARBA" id="ARBA00022563"/>
    </source>
</evidence>
<dbReference type="OrthoDB" id="9793499at2"/>
<dbReference type="PRINTS" id="PR00081">
    <property type="entry name" value="GDHRDH"/>
</dbReference>
<evidence type="ECO:0000256" key="5">
    <source>
        <dbReference type="ARBA" id="ARBA00037508"/>
    </source>
</evidence>
<protein>
    <recommendedName>
        <fullName evidence="8">Dihydromonapterin reductase</fullName>
        <ecNumber evidence="1">1.5.1.3</ecNumber>
        <ecNumber evidence="7">1.5.1.50</ecNumber>
    </recommendedName>
    <alternativeName>
        <fullName evidence="9">Dihydrofolate reductase</fullName>
    </alternativeName>
</protein>
<sequence>MPLSSIAPILVTGGSQRLGLAIAQFLNSDKFAPRYMDLEYQDIQRQVNPRVIVTYRHKKPAVEALIAQGIVAIKADFATDAGISDFIKEVKEHTPQLGGIIHNASDWDKETPNADLAKLFTNMMQVHASAPYQINLACKGMLIAGADIIHMTDFVQDRGSSKHIAYAASKAALHNLTLSFASLLAPGVKVNSIAPSLLMFNENDDESYKQKALSKSVLGICPGAQEAVNAVAFIFKSTFLTGQVIHLNGGRNIK</sequence>
<reference evidence="12 13" key="1">
    <citation type="journal article" date="2012" name="J. Bacteriol.">
        <title>Genome sequence of proteorhodopsin-containing sea ice bacterium Glaciecola punicea ACAM 611T.</title>
        <authorList>
            <person name="Qin Q.-L."/>
            <person name="Xie B.-B."/>
            <person name="Shu Y.-L."/>
            <person name="Rong J.-C."/>
            <person name="Zhao D.-L."/>
            <person name="Zhang X.-Y."/>
            <person name="Chen X.-L."/>
            <person name="Zhou B.-C."/>
            <person name="Zhanga Y.-Z."/>
        </authorList>
    </citation>
    <scope>NUCLEOTIDE SEQUENCE [LARGE SCALE GENOMIC DNA]</scope>
    <source>
        <strain evidence="12 13">ACAM 611</strain>
    </source>
</reference>
<evidence type="ECO:0000256" key="3">
    <source>
        <dbReference type="ARBA" id="ARBA00022857"/>
    </source>
</evidence>
<comment type="catalytic activity">
    <reaction evidence="11">
        <text>7,8-dihydromonapterin + NADPH + H(+) = 5,6,7,8-tetrahydromonapterin + NADP(+)</text>
        <dbReference type="Rhea" id="RHEA:34847"/>
        <dbReference type="ChEBI" id="CHEBI:15378"/>
        <dbReference type="ChEBI" id="CHEBI:57783"/>
        <dbReference type="ChEBI" id="CHEBI:58349"/>
        <dbReference type="ChEBI" id="CHEBI:71175"/>
        <dbReference type="ChEBI" id="CHEBI:71177"/>
        <dbReference type="EC" id="1.5.1.50"/>
    </reaction>
</comment>
<evidence type="ECO:0000256" key="6">
    <source>
        <dbReference type="ARBA" id="ARBA00038212"/>
    </source>
</evidence>
<evidence type="ECO:0000256" key="9">
    <source>
        <dbReference type="ARBA" id="ARBA00042299"/>
    </source>
</evidence>
<dbReference type="NCBIfam" id="NF005066">
    <property type="entry name" value="PRK06483.1"/>
    <property type="match status" value="1"/>
</dbReference>
<proteinExistence type="inferred from homology"/>
<comment type="similarity">
    <text evidence="6">Belongs to the short-chain dehydrogenases/reductases (SDR) family. FolM subfamily.</text>
</comment>
<dbReference type="EC" id="1.5.1.3" evidence="1"/>
<comment type="caution">
    <text evidence="12">The sequence shown here is derived from an EMBL/GenBank/DDBJ whole genome shotgun (WGS) entry which is preliminary data.</text>
</comment>
<dbReference type="eggNOG" id="COG1028">
    <property type="taxonomic scope" value="Bacteria"/>
</dbReference>
<dbReference type="Pfam" id="PF13561">
    <property type="entry name" value="adh_short_C2"/>
    <property type="match status" value="1"/>
</dbReference>
<gene>
    <name evidence="12" type="primary">folM</name>
    <name evidence="12" type="ORF">GPUN_0345</name>
</gene>
<organism evidence="12 13">
    <name type="scientific">Glaciecola punicea ACAM 611</name>
    <dbReference type="NCBI Taxonomy" id="1121923"/>
    <lineage>
        <taxon>Bacteria</taxon>
        <taxon>Pseudomonadati</taxon>
        <taxon>Pseudomonadota</taxon>
        <taxon>Gammaproteobacteria</taxon>
        <taxon>Alteromonadales</taxon>
        <taxon>Alteromonadaceae</taxon>
        <taxon>Glaciecola</taxon>
    </lineage>
</organism>
<comment type="function">
    <text evidence="5">Catalyzes the reduction of dihydromonapterin to tetrahydromonapterin. Also has lower activity with dihydrofolate.</text>
</comment>
<evidence type="ECO:0000313" key="12">
    <source>
        <dbReference type="EMBL" id="GAB54492.1"/>
    </source>
</evidence>
<dbReference type="InterPro" id="IPR020904">
    <property type="entry name" value="Sc_DH/Rdtase_CS"/>
</dbReference>
<dbReference type="AlphaFoldDB" id="H5T865"/>
<evidence type="ECO:0000256" key="4">
    <source>
        <dbReference type="ARBA" id="ARBA00023002"/>
    </source>
</evidence>
<evidence type="ECO:0000256" key="1">
    <source>
        <dbReference type="ARBA" id="ARBA00012856"/>
    </source>
</evidence>
<evidence type="ECO:0000313" key="13">
    <source>
        <dbReference type="Proteomes" id="UP000053586"/>
    </source>
</evidence>
<evidence type="ECO:0000256" key="11">
    <source>
        <dbReference type="ARBA" id="ARBA00049376"/>
    </source>
</evidence>
<keyword evidence="3" id="KW-0521">NADP</keyword>
<dbReference type="Proteomes" id="UP000053586">
    <property type="component" value="Unassembled WGS sequence"/>
</dbReference>
<dbReference type="InterPro" id="IPR036291">
    <property type="entry name" value="NAD(P)-bd_dom_sf"/>
</dbReference>
<dbReference type="PANTHER" id="PTHR43639">
    <property type="entry name" value="OXIDOREDUCTASE, SHORT-CHAIN DEHYDROGENASE/REDUCTASE FAMILY (AFU_ORTHOLOGUE AFUA_5G02870)"/>
    <property type="match status" value="1"/>
</dbReference>
<reference evidence="12 13" key="2">
    <citation type="journal article" date="2017" name="Antonie Van Leeuwenhoek">
        <title>Rhizobium rhizosphaerae sp. nov., a novel species isolated from rice rhizosphere.</title>
        <authorList>
            <person name="Zhao J.J."/>
            <person name="Zhang J."/>
            <person name="Zhang R.J."/>
            <person name="Zhang C.W."/>
            <person name="Yin H.Q."/>
            <person name="Zhang X.X."/>
        </authorList>
    </citation>
    <scope>NUCLEOTIDE SEQUENCE [LARGE SCALE GENOMIC DNA]</scope>
    <source>
        <strain evidence="12 13">ACAM 611</strain>
    </source>
</reference>
<dbReference type="PANTHER" id="PTHR43639:SF6">
    <property type="entry name" value="DIHYDROMONAPTERIN REDUCTASE"/>
    <property type="match status" value="1"/>
</dbReference>
<dbReference type="Gene3D" id="3.40.50.720">
    <property type="entry name" value="NAD(P)-binding Rossmann-like Domain"/>
    <property type="match status" value="1"/>
</dbReference>
<comment type="catalytic activity">
    <reaction evidence="10">
        <text>(6S)-5,6,7,8-tetrahydrofolate + NADP(+) = 7,8-dihydrofolate + NADPH + H(+)</text>
        <dbReference type="Rhea" id="RHEA:15009"/>
        <dbReference type="ChEBI" id="CHEBI:15378"/>
        <dbReference type="ChEBI" id="CHEBI:57451"/>
        <dbReference type="ChEBI" id="CHEBI:57453"/>
        <dbReference type="ChEBI" id="CHEBI:57783"/>
        <dbReference type="ChEBI" id="CHEBI:58349"/>
        <dbReference type="EC" id="1.5.1.3"/>
    </reaction>
</comment>
<dbReference type="EC" id="1.5.1.50" evidence="7"/>
<name>H5T865_9ALTE</name>
<dbReference type="EMBL" id="BAET01000005">
    <property type="protein sequence ID" value="GAB54492.1"/>
    <property type="molecule type" value="Genomic_DNA"/>
</dbReference>
<evidence type="ECO:0000256" key="8">
    <source>
        <dbReference type="ARBA" id="ARBA00039631"/>
    </source>
</evidence>
<dbReference type="PROSITE" id="PS00061">
    <property type="entry name" value="ADH_SHORT"/>
    <property type="match status" value="1"/>
</dbReference>
<dbReference type="GO" id="GO:0006730">
    <property type="term" value="P:one-carbon metabolic process"/>
    <property type="evidence" value="ECO:0007669"/>
    <property type="project" value="UniProtKB-KW"/>
</dbReference>
<keyword evidence="13" id="KW-1185">Reference proteome</keyword>
<dbReference type="InterPro" id="IPR002347">
    <property type="entry name" value="SDR_fam"/>
</dbReference>
<dbReference type="STRING" id="56804.BAE46_07600"/>
<dbReference type="SUPFAM" id="SSF51735">
    <property type="entry name" value="NAD(P)-binding Rossmann-fold domains"/>
    <property type="match status" value="1"/>
</dbReference>
<evidence type="ECO:0000256" key="7">
    <source>
        <dbReference type="ARBA" id="ARBA00039145"/>
    </source>
</evidence>
<keyword evidence="2" id="KW-0554">One-carbon metabolism</keyword>
<evidence type="ECO:0000256" key="10">
    <source>
        <dbReference type="ARBA" id="ARBA00048873"/>
    </source>
</evidence>
<dbReference type="GO" id="GO:0004146">
    <property type="term" value="F:dihydrofolate reductase activity"/>
    <property type="evidence" value="ECO:0007669"/>
    <property type="project" value="UniProtKB-EC"/>
</dbReference>
<dbReference type="RefSeq" id="WP_006002778.1">
    <property type="nucleotide sequence ID" value="NZ_BAET01000005.1"/>
</dbReference>
<keyword evidence="4" id="KW-0560">Oxidoreductase</keyword>
<accession>H5T865</accession>